<sequence length="134" mass="15635">MLDQSFDDKLQGIERDTGKSVKDVITNSSGNRKSDDYKELYEILFNNFRKIKVNMSLRIHMLDCHLDFFPVNLGAVSDEHGEKFYQDIAVLESRYNCYRGINMLAGYCWSVKSESCDEHKRKSTRKSFCVKDVE</sequence>
<comment type="caution">
    <text evidence="1">The sequence shown here is derived from an EMBL/GenBank/DDBJ whole genome shotgun (WGS) entry which is preliminary data.</text>
</comment>
<name>A0ACC2N527_9HYME</name>
<proteinExistence type="predicted"/>
<protein>
    <submittedName>
        <fullName evidence="1">Uncharacterized protein</fullName>
    </submittedName>
</protein>
<evidence type="ECO:0000313" key="1">
    <source>
        <dbReference type="EMBL" id="KAJ8665412.1"/>
    </source>
</evidence>
<keyword evidence="2" id="KW-1185">Reference proteome</keyword>
<dbReference type="Proteomes" id="UP001239111">
    <property type="component" value="Chromosome 4"/>
</dbReference>
<organism evidence="1 2">
    <name type="scientific">Eretmocerus hayati</name>
    <dbReference type="NCBI Taxonomy" id="131215"/>
    <lineage>
        <taxon>Eukaryota</taxon>
        <taxon>Metazoa</taxon>
        <taxon>Ecdysozoa</taxon>
        <taxon>Arthropoda</taxon>
        <taxon>Hexapoda</taxon>
        <taxon>Insecta</taxon>
        <taxon>Pterygota</taxon>
        <taxon>Neoptera</taxon>
        <taxon>Endopterygota</taxon>
        <taxon>Hymenoptera</taxon>
        <taxon>Apocrita</taxon>
        <taxon>Proctotrupomorpha</taxon>
        <taxon>Chalcidoidea</taxon>
        <taxon>Aphelinidae</taxon>
        <taxon>Aphelininae</taxon>
        <taxon>Eretmocerus</taxon>
    </lineage>
</organism>
<reference evidence="1" key="1">
    <citation type="submission" date="2023-04" db="EMBL/GenBank/DDBJ databases">
        <title>A chromosome-level genome assembly of the parasitoid wasp Eretmocerus hayati.</title>
        <authorList>
            <person name="Zhong Y."/>
            <person name="Liu S."/>
            <person name="Liu Y."/>
        </authorList>
    </citation>
    <scope>NUCLEOTIDE SEQUENCE</scope>
    <source>
        <strain evidence="1">ZJU_SS_LIU_2023</strain>
    </source>
</reference>
<dbReference type="EMBL" id="CM056744">
    <property type="protein sequence ID" value="KAJ8665412.1"/>
    <property type="molecule type" value="Genomic_DNA"/>
</dbReference>
<evidence type="ECO:0000313" key="2">
    <source>
        <dbReference type="Proteomes" id="UP001239111"/>
    </source>
</evidence>
<gene>
    <name evidence="1" type="ORF">QAD02_007074</name>
</gene>
<accession>A0ACC2N527</accession>